<dbReference type="EMBL" id="JAVHJL010000010">
    <property type="protein sequence ID" value="KAK6496976.1"/>
    <property type="molecule type" value="Genomic_DNA"/>
</dbReference>
<evidence type="ECO:0000313" key="2">
    <source>
        <dbReference type="EMBL" id="KAK6496976.1"/>
    </source>
</evidence>
<dbReference type="Proteomes" id="UP001370758">
    <property type="component" value="Unassembled WGS sequence"/>
</dbReference>
<feature type="signal peptide" evidence="1">
    <location>
        <begin position="1"/>
        <end position="18"/>
    </location>
</feature>
<sequence length="145" mass="15578">MQFLALFSILALAASTFAAPYVPSTTCPRTPSRNCAYICGQVSTDSWSCTDKIIFPDPTTDNFCIPCNTNTPLKRSSPLSSRATDIVIKLDTKIGAAACPKKKDQGCAFICGRRGVDILFCAKRDIHSKTTAANKGEADWCVACS</sequence>
<comment type="caution">
    <text evidence="2">The sequence shown here is derived from an EMBL/GenBank/DDBJ whole genome shotgun (WGS) entry which is preliminary data.</text>
</comment>
<evidence type="ECO:0000256" key="1">
    <source>
        <dbReference type="SAM" id="SignalP"/>
    </source>
</evidence>
<feature type="chain" id="PRO_5043586638" evidence="1">
    <location>
        <begin position="19"/>
        <end position="145"/>
    </location>
</feature>
<name>A0AAV9VWL2_9PEZI</name>
<organism evidence="2 3">
    <name type="scientific">Arthrobotrys musiformis</name>
    <dbReference type="NCBI Taxonomy" id="47236"/>
    <lineage>
        <taxon>Eukaryota</taxon>
        <taxon>Fungi</taxon>
        <taxon>Dikarya</taxon>
        <taxon>Ascomycota</taxon>
        <taxon>Pezizomycotina</taxon>
        <taxon>Orbiliomycetes</taxon>
        <taxon>Orbiliales</taxon>
        <taxon>Orbiliaceae</taxon>
        <taxon>Arthrobotrys</taxon>
    </lineage>
</organism>
<gene>
    <name evidence="2" type="ORF">TWF481_001955</name>
</gene>
<accession>A0AAV9VWL2</accession>
<proteinExistence type="predicted"/>
<evidence type="ECO:0000313" key="3">
    <source>
        <dbReference type="Proteomes" id="UP001370758"/>
    </source>
</evidence>
<reference evidence="2 3" key="1">
    <citation type="submission" date="2023-08" db="EMBL/GenBank/DDBJ databases">
        <authorList>
            <person name="Palmer J.M."/>
        </authorList>
    </citation>
    <scope>NUCLEOTIDE SEQUENCE [LARGE SCALE GENOMIC DNA]</scope>
    <source>
        <strain evidence="2 3">TWF481</strain>
    </source>
</reference>
<keyword evidence="3" id="KW-1185">Reference proteome</keyword>
<keyword evidence="1" id="KW-0732">Signal</keyword>
<dbReference type="AlphaFoldDB" id="A0AAV9VWL2"/>
<protein>
    <submittedName>
        <fullName evidence="2">Uncharacterized protein</fullName>
    </submittedName>
</protein>